<sequence length="54" mass="6674">MKKKTFDCIEMKRASQEKIYSQIKDMTREEQVAFFRKGAEEFERRKNSAKRRRK</sequence>
<proteinExistence type="predicted"/>
<comment type="caution">
    <text evidence="1">The sequence shown here is derived from an EMBL/GenBank/DDBJ whole genome shotgun (WGS) entry which is preliminary data.</text>
</comment>
<evidence type="ECO:0000313" key="1">
    <source>
        <dbReference type="EMBL" id="KKK52121.1"/>
    </source>
</evidence>
<protein>
    <submittedName>
        <fullName evidence="1">Uncharacterized protein</fullName>
    </submittedName>
</protein>
<dbReference type="EMBL" id="LAZR01067181">
    <property type="protein sequence ID" value="KKK52121.1"/>
    <property type="molecule type" value="Genomic_DNA"/>
</dbReference>
<gene>
    <name evidence="1" type="ORF">LCGC14_3108100</name>
</gene>
<dbReference type="AlphaFoldDB" id="A0A0F8YVS5"/>
<reference evidence="1" key="1">
    <citation type="journal article" date="2015" name="Nature">
        <title>Complex archaea that bridge the gap between prokaryotes and eukaryotes.</title>
        <authorList>
            <person name="Spang A."/>
            <person name="Saw J.H."/>
            <person name="Jorgensen S.L."/>
            <person name="Zaremba-Niedzwiedzka K."/>
            <person name="Martijn J."/>
            <person name="Lind A.E."/>
            <person name="van Eijk R."/>
            <person name="Schleper C."/>
            <person name="Guy L."/>
            <person name="Ettema T.J."/>
        </authorList>
    </citation>
    <scope>NUCLEOTIDE SEQUENCE</scope>
</reference>
<name>A0A0F8YVS5_9ZZZZ</name>
<organism evidence="1">
    <name type="scientific">marine sediment metagenome</name>
    <dbReference type="NCBI Taxonomy" id="412755"/>
    <lineage>
        <taxon>unclassified sequences</taxon>
        <taxon>metagenomes</taxon>
        <taxon>ecological metagenomes</taxon>
    </lineage>
</organism>
<accession>A0A0F8YVS5</accession>